<keyword evidence="2" id="KW-1185">Reference proteome</keyword>
<protein>
    <submittedName>
        <fullName evidence="1">Uncharacterized protein</fullName>
    </submittedName>
</protein>
<evidence type="ECO:0000313" key="1">
    <source>
        <dbReference type="EMBL" id="GBP15962.1"/>
    </source>
</evidence>
<dbReference type="AlphaFoldDB" id="A0A4C1TPQ8"/>
<gene>
    <name evidence="1" type="ORF">EVAR_12544_1</name>
</gene>
<accession>A0A4C1TPQ8</accession>
<organism evidence="1 2">
    <name type="scientific">Eumeta variegata</name>
    <name type="common">Bagworm moth</name>
    <name type="synonym">Eumeta japonica</name>
    <dbReference type="NCBI Taxonomy" id="151549"/>
    <lineage>
        <taxon>Eukaryota</taxon>
        <taxon>Metazoa</taxon>
        <taxon>Ecdysozoa</taxon>
        <taxon>Arthropoda</taxon>
        <taxon>Hexapoda</taxon>
        <taxon>Insecta</taxon>
        <taxon>Pterygota</taxon>
        <taxon>Neoptera</taxon>
        <taxon>Endopterygota</taxon>
        <taxon>Lepidoptera</taxon>
        <taxon>Glossata</taxon>
        <taxon>Ditrysia</taxon>
        <taxon>Tineoidea</taxon>
        <taxon>Psychidae</taxon>
        <taxon>Oiketicinae</taxon>
        <taxon>Eumeta</taxon>
    </lineage>
</organism>
<sequence>MKNKQSKIKKIYPVPNSTTDKSERVIGSLQKQIRLLPVSGSKIRAFAGRQLARRVARMFTDSGDSAIAGGIWRGSRLRERHVPRFLGFAGIRIQYTDPAVAVELVKKN</sequence>
<comment type="caution">
    <text evidence="1">The sequence shown here is derived from an EMBL/GenBank/DDBJ whole genome shotgun (WGS) entry which is preliminary data.</text>
</comment>
<evidence type="ECO:0000313" key="2">
    <source>
        <dbReference type="Proteomes" id="UP000299102"/>
    </source>
</evidence>
<proteinExistence type="predicted"/>
<reference evidence="1 2" key="1">
    <citation type="journal article" date="2019" name="Commun. Biol.">
        <title>The bagworm genome reveals a unique fibroin gene that provides high tensile strength.</title>
        <authorList>
            <person name="Kono N."/>
            <person name="Nakamura H."/>
            <person name="Ohtoshi R."/>
            <person name="Tomita M."/>
            <person name="Numata K."/>
            <person name="Arakawa K."/>
        </authorList>
    </citation>
    <scope>NUCLEOTIDE SEQUENCE [LARGE SCALE GENOMIC DNA]</scope>
</reference>
<dbReference type="Proteomes" id="UP000299102">
    <property type="component" value="Unassembled WGS sequence"/>
</dbReference>
<dbReference type="EMBL" id="BGZK01000075">
    <property type="protein sequence ID" value="GBP15962.1"/>
    <property type="molecule type" value="Genomic_DNA"/>
</dbReference>
<name>A0A4C1TPQ8_EUMVA</name>